<dbReference type="Proteomes" id="UP000265566">
    <property type="component" value="Chromosome 8"/>
</dbReference>
<reference evidence="3" key="5">
    <citation type="journal article" date="2018" name="Nat. Plants">
        <title>Whole-genome landscape of Medicago truncatula symbiotic genes.</title>
        <authorList>
            <person name="Pecrix Y."/>
            <person name="Gamas P."/>
            <person name="Carrere S."/>
        </authorList>
    </citation>
    <scope>NUCLEOTIDE SEQUENCE</scope>
    <source>
        <tissue evidence="3">Leaves</tissue>
    </source>
</reference>
<dbReference type="Proteomes" id="UP000002051">
    <property type="component" value="Chromosome 8"/>
</dbReference>
<evidence type="ECO:0000256" key="1">
    <source>
        <dbReference type="SAM" id="Phobius"/>
    </source>
</evidence>
<dbReference type="AlphaFoldDB" id="G7LFX5"/>
<gene>
    <name evidence="2" type="ordered locus">MTR_8g013870</name>
    <name evidence="3" type="ORF">MtrunA17_Chr8g0340331</name>
</gene>
<reference evidence="4" key="3">
    <citation type="submission" date="2015-04" db="UniProtKB">
        <authorList>
            <consortium name="EnsemblPlants"/>
        </authorList>
    </citation>
    <scope>IDENTIFICATION</scope>
    <source>
        <strain evidence="4">cv. Jemalong A17</strain>
    </source>
</reference>
<reference evidence="2 5" key="2">
    <citation type="journal article" date="2014" name="BMC Genomics">
        <title>An improved genome release (version Mt4.0) for the model legume Medicago truncatula.</title>
        <authorList>
            <person name="Tang H."/>
            <person name="Krishnakumar V."/>
            <person name="Bidwell S."/>
            <person name="Rosen B."/>
            <person name="Chan A."/>
            <person name="Zhou S."/>
            <person name="Gentzbittel L."/>
            <person name="Childs K.L."/>
            <person name="Yandell M."/>
            <person name="Gundlach H."/>
            <person name="Mayer K.F."/>
            <person name="Schwartz D.C."/>
            <person name="Town C.D."/>
        </authorList>
    </citation>
    <scope>GENOME REANNOTATION</scope>
    <source>
        <strain evidence="4 5">cv. Jemalong A17</strain>
    </source>
</reference>
<feature type="transmembrane region" description="Helical" evidence="1">
    <location>
        <begin position="20"/>
        <end position="39"/>
    </location>
</feature>
<proteinExistence type="predicted"/>
<accession>G7LFX5</accession>
<dbReference type="EMBL" id="PSQE01000008">
    <property type="protein sequence ID" value="RHN39109.1"/>
    <property type="molecule type" value="Genomic_DNA"/>
</dbReference>
<dbReference type="PaxDb" id="3880-AET01471"/>
<organism evidence="2 5">
    <name type="scientific">Medicago truncatula</name>
    <name type="common">Barrel medic</name>
    <name type="synonym">Medicago tribuloides</name>
    <dbReference type="NCBI Taxonomy" id="3880"/>
    <lineage>
        <taxon>Eukaryota</taxon>
        <taxon>Viridiplantae</taxon>
        <taxon>Streptophyta</taxon>
        <taxon>Embryophyta</taxon>
        <taxon>Tracheophyta</taxon>
        <taxon>Spermatophyta</taxon>
        <taxon>Magnoliopsida</taxon>
        <taxon>eudicotyledons</taxon>
        <taxon>Gunneridae</taxon>
        <taxon>Pentapetalae</taxon>
        <taxon>rosids</taxon>
        <taxon>fabids</taxon>
        <taxon>Fabales</taxon>
        <taxon>Fabaceae</taxon>
        <taxon>Papilionoideae</taxon>
        <taxon>50 kb inversion clade</taxon>
        <taxon>NPAAA clade</taxon>
        <taxon>Hologalegina</taxon>
        <taxon>IRL clade</taxon>
        <taxon>Trifolieae</taxon>
        <taxon>Medicago</taxon>
    </lineage>
</organism>
<evidence type="ECO:0000313" key="5">
    <source>
        <dbReference type="Proteomes" id="UP000002051"/>
    </source>
</evidence>
<reference evidence="6" key="4">
    <citation type="journal article" date="2018" name="Nat. Plants">
        <title>Whole-genome landscape of Medicago truncatula symbiotic genes.</title>
        <authorList>
            <person name="Pecrix Y."/>
            <person name="Staton S.E."/>
            <person name="Sallet E."/>
            <person name="Lelandais-Briere C."/>
            <person name="Moreau S."/>
            <person name="Carrere S."/>
            <person name="Blein T."/>
            <person name="Jardinaud M.F."/>
            <person name="Latrasse D."/>
            <person name="Zouine M."/>
            <person name="Zahm M."/>
            <person name="Kreplak J."/>
            <person name="Mayjonade B."/>
            <person name="Satge C."/>
            <person name="Perez M."/>
            <person name="Cauet S."/>
            <person name="Marande W."/>
            <person name="Chantry-Darmon C."/>
            <person name="Lopez-Roques C."/>
            <person name="Bouchez O."/>
            <person name="Berard A."/>
            <person name="Debelle F."/>
            <person name="Munos S."/>
            <person name="Bendahmane A."/>
            <person name="Berges H."/>
            <person name="Niebel A."/>
            <person name="Buitink J."/>
            <person name="Frugier F."/>
            <person name="Benhamed M."/>
            <person name="Crespi M."/>
            <person name="Gouzy J."/>
            <person name="Gamas P."/>
        </authorList>
    </citation>
    <scope>NUCLEOTIDE SEQUENCE [LARGE SCALE GENOMIC DNA]</scope>
    <source>
        <strain evidence="6">cv. Jemalong A17</strain>
    </source>
</reference>
<keyword evidence="1" id="KW-1133">Transmembrane helix</keyword>
<evidence type="ECO:0000313" key="2">
    <source>
        <dbReference type="EMBL" id="AET01471.1"/>
    </source>
</evidence>
<sequence>MAPVKERLNNIVINRNFTNVVVKIILTVILFSKISNAFFDYNQYWCPGKPVYTLSFDIKLAKDFPTISFKKNYNDFSPYTIQNNPVVIRCNGPSDNTNRTAYWEDKLGKFNICGASSGLEPTFRCSVSLITLDEKTIWTKTFIAFGDFCNHCKNYQGGGCIWKIRKDHPSLYSPITNKYVQYDYE</sequence>
<evidence type="ECO:0000313" key="3">
    <source>
        <dbReference type="EMBL" id="RHN39109.1"/>
    </source>
</evidence>
<dbReference type="Gramene" id="rna45105">
    <property type="protein sequence ID" value="RHN39109.1"/>
    <property type="gene ID" value="gene45105"/>
</dbReference>
<dbReference type="EnsemblPlants" id="AET01471">
    <property type="protein sequence ID" value="AET01471"/>
    <property type="gene ID" value="MTR_8g013870"/>
</dbReference>
<dbReference type="HOGENOM" id="CLU_1565223_0_0_1"/>
<reference evidence="2 5" key="1">
    <citation type="journal article" date="2011" name="Nature">
        <title>The Medicago genome provides insight into the evolution of rhizobial symbioses.</title>
        <authorList>
            <person name="Young N.D."/>
            <person name="Debelle F."/>
            <person name="Oldroyd G.E."/>
            <person name="Geurts R."/>
            <person name="Cannon S.B."/>
            <person name="Udvardi M.K."/>
            <person name="Benedito V.A."/>
            <person name="Mayer K.F."/>
            <person name="Gouzy J."/>
            <person name="Schoof H."/>
            <person name="Van de Peer Y."/>
            <person name="Proost S."/>
            <person name="Cook D.R."/>
            <person name="Meyers B.C."/>
            <person name="Spannagl M."/>
            <person name="Cheung F."/>
            <person name="De Mita S."/>
            <person name="Krishnakumar V."/>
            <person name="Gundlach H."/>
            <person name="Zhou S."/>
            <person name="Mudge J."/>
            <person name="Bharti A.K."/>
            <person name="Murray J.D."/>
            <person name="Naoumkina M.A."/>
            <person name="Rosen B."/>
            <person name="Silverstein K.A."/>
            <person name="Tang H."/>
            <person name="Rombauts S."/>
            <person name="Zhao P.X."/>
            <person name="Zhou P."/>
            <person name="Barbe V."/>
            <person name="Bardou P."/>
            <person name="Bechner M."/>
            <person name="Bellec A."/>
            <person name="Berger A."/>
            <person name="Berges H."/>
            <person name="Bidwell S."/>
            <person name="Bisseling T."/>
            <person name="Choisne N."/>
            <person name="Couloux A."/>
            <person name="Denny R."/>
            <person name="Deshpande S."/>
            <person name="Dai X."/>
            <person name="Doyle J.J."/>
            <person name="Dudez A.M."/>
            <person name="Farmer A.D."/>
            <person name="Fouteau S."/>
            <person name="Franken C."/>
            <person name="Gibelin C."/>
            <person name="Gish J."/>
            <person name="Goldstein S."/>
            <person name="Gonzalez A.J."/>
            <person name="Green P.J."/>
            <person name="Hallab A."/>
            <person name="Hartog M."/>
            <person name="Hua A."/>
            <person name="Humphray S.J."/>
            <person name="Jeong D.H."/>
            <person name="Jing Y."/>
            <person name="Jocker A."/>
            <person name="Kenton S.M."/>
            <person name="Kim D.J."/>
            <person name="Klee K."/>
            <person name="Lai H."/>
            <person name="Lang C."/>
            <person name="Lin S."/>
            <person name="Macmil S.L."/>
            <person name="Magdelenat G."/>
            <person name="Matthews L."/>
            <person name="McCorrison J."/>
            <person name="Monaghan E.L."/>
            <person name="Mun J.H."/>
            <person name="Najar F.Z."/>
            <person name="Nicholson C."/>
            <person name="Noirot C."/>
            <person name="O'Bleness M."/>
            <person name="Paule C.R."/>
            <person name="Poulain J."/>
            <person name="Prion F."/>
            <person name="Qin B."/>
            <person name="Qu C."/>
            <person name="Retzel E.F."/>
            <person name="Riddle C."/>
            <person name="Sallet E."/>
            <person name="Samain S."/>
            <person name="Samson N."/>
            <person name="Sanders I."/>
            <person name="Saurat O."/>
            <person name="Scarpelli C."/>
            <person name="Schiex T."/>
            <person name="Segurens B."/>
            <person name="Severin A.J."/>
            <person name="Sherrier D.J."/>
            <person name="Shi R."/>
            <person name="Sims S."/>
            <person name="Singer S.R."/>
            <person name="Sinharoy S."/>
            <person name="Sterck L."/>
            <person name="Viollet A."/>
            <person name="Wang B.B."/>
            <person name="Wang K."/>
            <person name="Wang M."/>
            <person name="Wang X."/>
            <person name="Warfsmann J."/>
            <person name="Weissenbach J."/>
            <person name="White D.D."/>
            <person name="White J.D."/>
            <person name="Wiley G.B."/>
            <person name="Wincker P."/>
            <person name="Xing Y."/>
            <person name="Yang L."/>
            <person name="Yao Z."/>
            <person name="Ying F."/>
            <person name="Zhai J."/>
            <person name="Zhou L."/>
            <person name="Zuber A."/>
            <person name="Denarie J."/>
            <person name="Dixon R.A."/>
            <person name="May G.D."/>
            <person name="Schwartz D.C."/>
            <person name="Rogers J."/>
            <person name="Quetier F."/>
            <person name="Town C.D."/>
            <person name="Roe B.A."/>
        </authorList>
    </citation>
    <scope>NUCLEOTIDE SEQUENCE [LARGE SCALE GENOMIC DNA]</scope>
    <source>
        <strain evidence="2">A17</strain>
        <strain evidence="4 5">cv. Jemalong A17</strain>
    </source>
</reference>
<name>G7LFX5_MEDTR</name>
<evidence type="ECO:0000313" key="6">
    <source>
        <dbReference type="Proteomes" id="UP000265566"/>
    </source>
</evidence>
<dbReference type="EMBL" id="CM001224">
    <property type="protein sequence ID" value="AET01471.1"/>
    <property type="molecule type" value="Genomic_DNA"/>
</dbReference>
<keyword evidence="5" id="KW-1185">Reference proteome</keyword>
<keyword evidence="1 2" id="KW-0812">Transmembrane</keyword>
<protein>
    <submittedName>
        <fullName evidence="2">Transmembrane protein, putative</fullName>
    </submittedName>
</protein>
<evidence type="ECO:0000313" key="4">
    <source>
        <dbReference type="EnsemblPlants" id="AET01471"/>
    </source>
</evidence>
<keyword evidence="1" id="KW-0472">Membrane</keyword>